<evidence type="ECO:0000313" key="1">
    <source>
        <dbReference type="EMBL" id="MEJ2903291.1"/>
    </source>
</evidence>
<name>A0ABU8NM92_9SPHI</name>
<comment type="caution">
    <text evidence="1">The sequence shown here is derived from an EMBL/GenBank/DDBJ whole genome shotgun (WGS) entry which is preliminary data.</text>
</comment>
<organism evidence="1 2">
    <name type="scientific">Pedobacter panaciterrae</name>
    <dbReference type="NCBI Taxonomy" id="363849"/>
    <lineage>
        <taxon>Bacteria</taxon>
        <taxon>Pseudomonadati</taxon>
        <taxon>Bacteroidota</taxon>
        <taxon>Sphingobacteriia</taxon>
        <taxon>Sphingobacteriales</taxon>
        <taxon>Sphingobacteriaceae</taxon>
        <taxon>Pedobacter</taxon>
    </lineage>
</organism>
<keyword evidence="2" id="KW-1185">Reference proteome</keyword>
<proteinExistence type="predicted"/>
<evidence type="ECO:0000313" key="2">
    <source>
        <dbReference type="Proteomes" id="UP001378956"/>
    </source>
</evidence>
<gene>
    <name evidence="1" type="ORF">WAE58_12685</name>
</gene>
<dbReference type="EMBL" id="JBBEUB010000003">
    <property type="protein sequence ID" value="MEJ2903291.1"/>
    <property type="molecule type" value="Genomic_DNA"/>
</dbReference>
<sequence length="101" mass="11622">MSGSEMMDELTSLSNIINKDFDIDNLATEALMRERLIEAFAYLLDNDISKMMNILYRTDVDEVKLKALLISNSELPSAEVIADAYIARQKQKIETRKKYSR</sequence>
<accession>A0ABU8NM92</accession>
<protein>
    <submittedName>
        <fullName evidence="1">Uncharacterized protein</fullName>
    </submittedName>
</protein>
<dbReference type="Proteomes" id="UP001378956">
    <property type="component" value="Unassembled WGS sequence"/>
</dbReference>
<dbReference type="RefSeq" id="WP_246269429.1">
    <property type="nucleotide sequence ID" value="NZ_CBFGNQ010000001.1"/>
</dbReference>
<reference evidence="1 2" key="1">
    <citation type="submission" date="2024-03" db="EMBL/GenBank/DDBJ databases">
        <title>Sequence of Lycoming College Course Isolates.</title>
        <authorList>
            <person name="Plotts O."/>
            <person name="Newman J."/>
        </authorList>
    </citation>
    <scope>NUCLEOTIDE SEQUENCE [LARGE SCALE GENOMIC DNA]</scope>
    <source>
        <strain evidence="1 2">CJB-3</strain>
    </source>
</reference>